<name>A0A495J8Y2_9SPHI</name>
<gene>
    <name evidence="1" type="ORF">BDD43_4748</name>
</gene>
<keyword evidence="2" id="KW-1185">Reference proteome</keyword>
<dbReference type="AlphaFoldDB" id="A0A495J8Y2"/>
<dbReference type="EMBL" id="RBKU01000001">
    <property type="protein sequence ID" value="RKR84509.1"/>
    <property type="molecule type" value="Genomic_DNA"/>
</dbReference>
<dbReference type="RefSeq" id="WP_121200175.1">
    <property type="nucleotide sequence ID" value="NZ_RBKU01000001.1"/>
</dbReference>
<accession>A0A495J8Y2</accession>
<dbReference type="OrthoDB" id="798543at2"/>
<protein>
    <recommendedName>
        <fullName evidence="3">General secretion pathway protein GspM</fullName>
    </recommendedName>
</protein>
<proteinExistence type="predicted"/>
<organism evidence="1 2">
    <name type="scientific">Mucilaginibacter gracilis</name>
    <dbReference type="NCBI Taxonomy" id="423350"/>
    <lineage>
        <taxon>Bacteria</taxon>
        <taxon>Pseudomonadati</taxon>
        <taxon>Bacteroidota</taxon>
        <taxon>Sphingobacteriia</taxon>
        <taxon>Sphingobacteriales</taxon>
        <taxon>Sphingobacteriaceae</taxon>
        <taxon>Mucilaginibacter</taxon>
    </lineage>
</organism>
<sequence length="173" mass="19415">MLKNLSINKRYLAIAASVLLLIICYQLAFKSTIAAWQTNRELCSKLTAVSDLSYQPGLLERKSKNLDLILNRYRSDSSAFRGNTITAISRIAEKQNVKLSGIPVDDPNLHTDQFVIERLNFEGDFVSLVKVLNDLESANKLGMPRSIAIKPLKKGIAFDVKNLSMEVWMEIGK</sequence>
<comment type="caution">
    <text evidence="1">The sequence shown here is derived from an EMBL/GenBank/DDBJ whole genome shotgun (WGS) entry which is preliminary data.</text>
</comment>
<reference evidence="1 2" key="1">
    <citation type="submission" date="2018-10" db="EMBL/GenBank/DDBJ databases">
        <title>Genomic Encyclopedia of Archaeal and Bacterial Type Strains, Phase II (KMG-II): from individual species to whole genera.</title>
        <authorList>
            <person name="Goeker M."/>
        </authorList>
    </citation>
    <scope>NUCLEOTIDE SEQUENCE [LARGE SCALE GENOMIC DNA]</scope>
    <source>
        <strain evidence="1 2">DSM 18602</strain>
    </source>
</reference>
<evidence type="ECO:0000313" key="1">
    <source>
        <dbReference type="EMBL" id="RKR84509.1"/>
    </source>
</evidence>
<evidence type="ECO:0008006" key="3">
    <source>
        <dbReference type="Google" id="ProtNLM"/>
    </source>
</evidence>
<evidence type="ECO:0000313" key="2">
    <source>
        <dbReference type="Proteomes" id="UP000268007"/>
    </source>
</evidence>
<dbReference type="Proteomes" id="UP000268007">
    <property type="component" value="Unassembled WGS sequence"/>
</dbReference>